<keyword evidence="2" id="KW-0012">Acyltransferase</keyword>
<feature type="domain" description="N-acetyltransferase" evidence="3">
    <location>
        <begin position="7"/>
        <end position="153"/>
    </location>
</feature>
<evidence type="ECO:0000256" key="2">
    <source>
        <dbReference type="ARBA" id="ARBA00023315"/>
    </source>
</evidence>
<dbReference type="EMBL" id="MHPU01000009">
    <property type="protein sequence ID" value="OGZ89243.1"/>
    <property type="molecule type" value="Genomic_DNA"/>
</dbReference>
<dbReference type="SUPFAM" id="SSF55729">
    <property type="entry name" value="Acyl-CoA N-acyltransferases (Nat)"/>
    <property type="match status" value="1"/>
</dbReference>
<protein>
    <recommendedName>
        <fullName evidence="3">N-acetyltransferase domain-containing protein</fullName>
    </recommendedName>
</protein>
<dbReference type="InterPro" id="IPR016181">
    <property type="entry name" value="Acyl_CoA_acyltransferase"/>
</dbReference>
<comment type="caution">
    <text evidence="4">The sequence shown here is derived from an EMBL/GenBank/DDBJ whole genome shotgun (WGS) entry which is preliminary data.</text>
</comment>
<keyword evidence="1" id="KW-0808">Transferase</keyword>
<reference evidence="4 5" key="1">
    <citation type="journal article" date="2016" name="Nat. Commun.">
        <title>Thousands of microbial genomes shed light on interconnected biogeochemical processes in an aquifer system.</title>
        <authorList>
            <person name="Anantharaman K."/>
            <person name="Brown C.T."/>
            <person name="Hug L.A."/>
            <person name="Sharon I."/>
            <person name="Castelle C.J."/>
            <person name="Probst A.J."/>
            <person name="Thomas B.C."/>
            <person name="Singh A."/>
            <person name="Wilkins M.J."/>
            <person name="Karaoz U."/>
            <person name="Brodie E.L."/>
            <person name="Williams K.H."/>
            <person name="Hubbard S.S."/>
            <person name="Banfield J.F."/>
        </authorList>
    </citation>
    <scope>NUCLEOTIDE SEQUENCE [LARGE SCALE GENOMIC DNA]</scope>
</reference>
<accession>A0A1G2JQM2</accession>
<dbReference type="PANTHER" id="PTHR43420">
    <property type="entry name" value="ACETYLTRANSFERASE"/>
    <property type="match status" value="1"/>
</dbReference>
<dbReference type="CDD" id="cd04301">
    <property type="entry name" value="NAT_SF"/>
    <property type="match status" value="1"/>
</dbReference>
<dbReference type="Proteomes" id="UP000178935">
    <property type="component" value="Unassembled WGS sequence"/>
</dbReference>
<name>A0A1G2JQM2_9BACT</name>
<dbReference type="PROSITE" id="PS51186">
    <property type="entry name" value="GNAT"/>
    <property type="match status" value="1"/>
</dbReference>
<gene>
    <name evidence="4" type="ORF">A2561_02435</name>
</gene>
<evidence type="ECO:0000313" key="5">
    <source>
        <dbReference type="Proteomes" id="UP000178935"/>
    </source>
</evidence>
<evidence type="ECO:0000259" key="3">
    <source>
        <dbReference type="PROSITE" id="PS51186"/>
    </source>
</evidence>
<dbReference type="PANTHER" id="PTHR43420:SF12">
    <property type="entry name" value="N-ACETYLTRANSFERASE DOMAIN-CONTAINING PROTEIN"/>
    <property type="match status" value="1"/>
</dbReference>
<dbReference type="AlphaFoldDB" id="A0A1G2JQM2"/>
<evidence type="ECO:0000313" key="4">
    <source>
        <dbReference type="EMBL" id="OGZ89243.1"/>
    </source>
</evidence>
<dbReference type="InterPro" id="IPR050680">
    <property type="entry name" value="YpeA/RimI_acetyltransf"/>
</dbReference>
<dbReference type="Pfam" id="PF00583">
    <property type="entry name" value="Acetyltransf_1"/>
    <property type="match status" value="1"/>
</dbReference>
<sequence length="153" mass="17352">MEKLDEIKLQRATFDDIPAILDVEKSVIGTKIYSGLTGAEDAKTELTNDIYYLIKSNNKVVGNTSYQLKDDGSAYISGLVVTKKFQKQGIGKRAMQMLLEMLNDKKVIWLMTHPENEKAIALYKSLGFKQVGKAIENYFNDGEPRIKMILERK</sequence>
<evidence type="ECO:0000256" key="1">
    <source>
        <dbReference type="ARBA" id="ARBA00022679"/>
    </source>
</evidence>
<organism evidence="4 5">
    <name type="scientific">Candidatus Staskawiczbacteria bacterium RIFOXYD1_FULL_32_13</name>
    <dbReference type="NCBI Taxonomy" id="1802234"/>
    <lineage>
        <taxon>Bacteria</taxon>
        <taxon>Candidatus Staskawicziibacteriota</taxon>
    </lineage>
</organism>
<dbReference type="InterPro" id="IPR000182">
    <property type="entry name" value="GNAT_dom"/>
</dbReference>
<dbReference type="Gene3D" id="3.40.630.30">
    <property type="match status" value="1"/>
</dbReference>
<proteinExistence type="predicted"/>
<dbReference type="GO" id="GO:0016747">
    <property type="term" value="F:acyltransferase activity, transferring groups other than amino-acyl groups"/>
    <property type="evidence" value="ECO:0007669"/>
    <property type="project" value="InterPro"/>
</dbReference>